<dbReference type="PANTHER" id="PTHR47765">
    <property type="entry name" value="3'-5' EXONUCLEASE DOMAIN-CONTAINING PROTEIN"/>
    <property type="match status" value="1"/>
</dbReference>
<dbReference type="SMART" id="SM00474">
    <property type="entry name" value="35EXOc"/>
    <property type="match status" value="1"/>
</dbReference>
<sequence>MDINALSLVAALVSAAEGEGSSDLSRIPEVVSVAQQIRGLRQRHVGHAVVVSLIAAGRGVPALPPLPTSSERVAFFAASFFKPTTTLTAASLGSIQVHRRVFKQLAALIAAANGVDDQLYHASSQQNAWKRKRAESPTRRSPSPVRSPAYSMSASDLEFMPADAQQAALSLLMDPTTSPLAVYLLNAFPPSFITSNIELHKHILSGLQKQSSTSTEVFNMIQPPYYNLNPTQPLPPYITSAIIFLIESGEVQITPILKSNPPILAEVLTSINDSWTIIVTGIEAAFDEHPGSIGFSRRGSSNSSSEILAQQEALSKSMIASKAVLKVASLCGVMIASSDSQYKAITSVAKLTTLKWLLFEIFKFFESIESNPDIELDDDTFVEGPLPLLTSIIGDLDKQYQPLALKLSVEDLMSRMSHFSERTLSKILDLALSPFGYSATTDWEWVSLTKAQCLSNKIFSVAVEEPEEMESQTFVSDSESLTKFEKATTLDKCNCIALDCEWRPDSFKLAGEPDAAAATLQVAVSKINDKGQFEDTSCFVFGLLEVSESDFIRLIGPLFENESVLKLGFGFSEDASRLKLRYPSLNTNIKNMMDLSVVTSRQKAQSLFGSKKRIALNDLVKQYLEVTMEKRIRLSNWEMRPLTQRQLVYAANDTLALLDVYSKMRKAGDLETASGAAAAAAAKANDKKKNKNKKQRM</sequence>
<feature type="region of interest" description="Disordered" evidence="1">
    <location>
        <begin position="126"/>
        <end position="150"/>
    </location>
</feature>
<keyword evidence="5" id="KW-1185">Reference proteome</keyword>
<dbReference type="OrthoDB" id="1920326at2759"/>
<dbReference type="GO" id="GO:0008408">
    <property type="term" value="F:3'-5' exonuclease activity"/>
    <property type="evidence" value="ECO:0007669"/>
    <property type="project" value="InterPro"/>
</dbReference>
<proteinExistence type="predicted"/>
<evidence type="ECO:0000256" key="2">
    <source>
        <dbReference type="SAM" id="SignalP"/>
    </source>
</evidence>
<dbReference type="SUPFAM" id="SSF53098">
    <property type="entry name" value="Ribonuclease H-like"/>
    <property type="match status" value="1"/>
</dbReference>
<feature type="domain" description="3'-5' exonuclease" evidence="3">
    <location>
        <begin position="472"/>
        <end position="669"/>
    </location>
</feature>
<feature type="compositionally biased region" description="Low complexity" evidence="1">
    <location>
        <begin position="139"/>
        <end position="148"/>
    </location>
</feature>
<evidence type="ECO:0000256" key="1">
    <source>
        <dbReference type="SAM" id="MobiDB-lite"/>
    </source>
</evidence>
<dbReference type="EMBL" id="MCGO01000008">
    <property type="protein sequence ID" value="ORY49989.1"/>
    <property type="molecule type" value="Genomic_DNA"/>
</dbReference>
<feature type="signal peptide" evidence="2">
    <location>
        <begin position="1"/>
        <end position="18"/>
    </location>
</feature>
<reference evidence="4 5" key="1">
    <citation type="submission" date="2016-07" db="EMBL/GenBank/DDBJ databases">
        <title>Pervasive Adenine N6-methylation of Active Genes in Fungi.</title>
        <authorList>
            <consortium name="DOE Joint Genome Institute"/>
            <person name="Mondo S.J."/>
            <person name="Dannebaum R.O."/>
            <person name="Kuo R.C."/>
            <person name="Labutti K."/>
            <person name="Haridas S."/>
            <person name="Kuo A."/>
            <person name="Salamov A."/>
            <person name="Ahrendt S.R."/>
            <person name="Lipzen A."/>
            <person name="Sullivan W."/>
            <person name="Andreopoulos W.B."/>
            <person name="Clum A."/>
            <person name="Lindquist E."/>
            <person name="Daum C."/>
            <person name="Ramamoorthy G.K."/>
            <person name="Gryganskyi A."/>
            <person name="Culley D."/>
            <person name="Magnuson J.K."/>
            <person name="James T.Y."/>
            <person name="O'Malley M.A."/>
            <person name="Stajich J.E."/>
            <person name="Spatafora J.W."/>
            <person name="Visel A."/>
            <person name="Grigoriev I.V."/>
        </authorList>
    </citation>
    <scope>NUCLEOTIDE SEQUENCE [LARGE SCALE GENOMIC DNA]</scope>
    <source>
        <strain evidence="4 5">JEL800</strain>
    </source>
</reference>
<dbReference type="Gene3D" id="3.30.420.10">
    <property type="entry name" value="Ribonuclease H-like superfamily/Ribonuclease H"/>
    <property type="match status" value="1"/>
</dbReference>
<protein>
    <recommendedName>
        <fullName evidence="3">3'-5' exonuclease domain-containing protein</fullName>
    </recommendedName>
</protein>
<evidence type="ECO:0000313" key="5">
    <source>
        <dbReference type="Proteomes" id="UP000193642"/>
    </source>
</evidence>
<evidence type="ECO:0000259" key="3">
    <source>
        <dbReference type="SMART" id="SM00474"/>
    </source>
</evidence>
<dbReference type="GO" id="GO:0003676">
    <property type="term" value="F:nucleic acid binding"/>
    <property type="evidence" value="ECO:0007669"/>
    <property type="project" value="InterPro"/>
</dbReference>
<evidence type="ECO:0000313" key="4">
    <source>
        <dbReference type="EMBL" id="ORY49989.1"/>
    </source>
</evidence>
<accession>A0A1Y2CSI3</accession>
<dbReference type="InterPro" id="IPR052408">
    <property type="entry name" value="Exonuclease_MUT-7-like"/>
</dbReference>
<dbReference type="Pfam" id="PF01612">
    <property type="entry name" value="DNA_pol_A_exo1"/>
    <property type="match status" value="1"/>
</dbReference>
<dbReference type="STRING" id="329046.A0A1Y2CSI3"/>
<dbReference type="InterPro" id="IPR002562">
    <property type="entry name" value="3'-5'_exonuclease_dom"/>
</dbReference>
<dbReference type="InterPro" id="IPR036397">
    <property type="entry name" value="RNaseH_sf"/>
</dbReference>
<dbReference type="PANTHER" id="PTHR47765:SF2">
    <property type="entry name" value="EXONUCLEASE MUT-7 HOMOLOG"/>
    <property type="match status" value="1"/>
</dbReference>
<feature type="compositionally biased region" description="Basic residues" evidence="1">
    <location>
        <begin position="686"/>
        <end position="697"/>
    </location>
</feature>
<keyword evidence="2" id="KW-0732">Signal</keyword>
<name>A0A1Y2CSI3_9FUNG</name>
<gene>
    <name evidence="4" type="ORF">BCR33DRAFT_781501</name>
</gene>
<comment type="caution">
    <text evidence="4">The sequence shown here is derived from an EMBL/GenBank/DDBJ whole genome shotgun (WGS) entry which is preliminary data.</text>
</comment>
<dbReference type="Proteomes" id="UP000193642">
    <property type="component" value="Unassembled WGS sequence"/>
</dbReference>
<dbReference type="AlphaFoldDB" id="A0A1Y2CSI3"/>
<organism evidence="4 5">
    <name type="scientific">Rhizoclosmatium globosum</name>
    <dbReference type="NCBI Taxonomy" id="329046"/>
    <lineage>
        <taxon>Eukaryota</taxon>
        <taxon>Fungi</taxon>
        <taxon>Fungi incertae sedis</taxon>
        <taxon>Chytridiomycota</taxon>
        <taxon>Chytridiomycota incertae sedis</taxon>
        <taxon>Chytridiomycetes</taxon>
        <taxon>Chytridiales</taxon>
        <taxon>Chytriomycetaceae</taxon>
        <taxon>Rhizoclosmatium</taxon>
    </lineage>
</organism>
<dbReference type="GO" id="GO:0006139">
    <property type="term" value="P:nucleobase-containing compound metabolic process"/>
    <property type="evidence" value="ECO:0007669"/>
    <property type="project" value="InterPro"/>
</dbReference>
<feature type="chain" id="PRO_5013299515" description="3'-5' exonuclease domain-containing protein" evidence="2">
    <location>
        <begin position="19"/>
        <end position="697"/>
    </location>
</feature>
<feature type="region of interest" description="Disordered" evidence="1">
    <location>
        <begin position="678"/>
        <end position="697"/>
    </location>
</feature>
<dbReference type="InterPro" id="IPR012337">
    <property type="entry name" value="RNaseH-like_sf"/>
</dbReference>